<keyword evidence="3" id="KW-1185">Reference proteome</keyword>
<keyword evidence="1" id="KW-0472">Membrane</keyword>
<keyword evidence="1" id="KW-1133">Transmembrane helix</keyword>
<dbReference type="STRING" id="660521.SAMN04487949_2312"/>
<gene>
    <name evidence="2" type="ORF">SAMN04487949_2312</name>
</gene>
<dbReference type="Proteomes" id="UP000199451">
    <property type="component" value="Unassembled WGS sequence"/>
</dbReference>
<accession>A0A1G9URY6</accession>
<evidence type="ECO:0000256" key="1">
    <source>
        <dbReference type="SAM" id="Phobius"/>
    </source>
</evidence>
<sequence>MISRQKLRNAVAADRGALVVVAVVVAVTTWFAAPAPDATTRAANTVLGGTLAFLAAAVGLAVFE</sequence>
<keyword evidence="1" id="KW-0812">Transmembrane</keyword>
<evidence type="ECO:0000313" key="2">
    <source>
        <dbReference type="EMBL" id="SDM62708.1"/>
    </source>
</evidence>
<proteinExistence type="predicted"/>
<protein>
    <submittedName>
        <fullName evidence="2">Uncharacterized protein</fullName>
    </submittedName>
</protein>
<reference evidence="3" key="1">
    <citation type="submission" date="2016-10" db="EMBL/GenBank/DDBJ databases">
        <authorList>
            <person name="Varghese N."/>
            <person name="Submissions S."/>
        </authorList>
    </citation>
    <scope>NUCLEOTIDE SEQUENCE [LARGE SCALE GENOMIC DNA]</scope>
    <source>
        <strain evidence="3">CGMCC 1.10119</strain>
    </source>
</reference>
<feature type="transmembrane region" description="Helical" evidence="1">
    <location>
        <begin position="12"/>
        <end position="33"/>
    </location>
</feature>
<organism evidence="2 3">
    <name type="scientific">Halogranum gelatinilyticum</name>
    <dbReference type="NCBI Taxonomy" id="660521"/>
    <lineage>
        <taxon>Archaea</taxon>
        <taxon>Methanobacteriati</taxon>
        <taxon>Methanobacteriota</taxon>
        <taxon>Stenosarchaea group</taxon>
        <taxon>Halobacteria</taxon>
        <taxon>Halobacteriales</taxon>
        <taxon>Haloferacaceae</taxon>
    </lineage>
</organism>
<dbReference type="RefSeq" id="WP_089697584.1">
    <property type="nucleotide sequence ID" value="NZ_FNHL01000002.1"/>
</dbReference>
<evidence type="ECO:0000313" key="3">
    <source>
        <dbReference type="Proteomes" id="UP000199451"/>
    </source>
</evidence>
<name>A0A1G9URY6_9EURY</name>
<feature type="transmembrane region" description="Helical" evidence="1">
    <location>
        <begin position="45"/>
        <end position="63"/>
    </location>
</feature>
<dbReference type="AlphaFoldDB" id="A0A1G9URY6"/>
<dbReference type="EMBL" id="FNHL01000002">
    <property type="protein sequence ID" value="SDM62708.1"/>
    <property type="molecule type" value="Genomic_DNA"/>
</dbReference>